<keyword evidence="1" id="KW-0540">Nuclease</keyword>
<evidence type="ECO:0000256" key="6">
    <source>
        <dbReference type="ARBA" id="ARBA00023204"/>
    </source>
</evidence>
<keyword evidence="3" id="KW-0227">DNA damage</keyword>
<sequence>MSKRDFSMPQVGGETPRLGFCCKYVSQDGDVDSARPLNTTTVTMAYLGRLGAAAAYDKLASVVAHNLDAVHRQIEHVARRPKLERLHRISSDLLPGYTHPTAQPAYADRDLRALIESRLAVIGRLARDKDVRLSMHPGQFCVIASANPSALANGIAEFEYHAEMMALMGFGEGWHPHGAHINIHAGAKAVGAEGFRGGLARLSVTARNLITVENDEVSYGLDDLLPLAEDLPIVLDLHHHWIKSQGEYIEPDDPRIAFIIASWRGVRPVSHVSVSREDLLVGHDAGTRPDFLQLVQTGIKPKDLRGHSDLMWNHGVNDLVARHLTWTDFEVEAKLKNLASEALARHVEAGWSLRSSE</sequence>
<evidence type="ECO:0000256" key="5">
    <source>
        <dbReference type="ARBA" id="ARBA00022801"/>
    </source>
</evidence>
<comment type="caution">
    <text evidence="7">The sequence shown here is derived from an EMBL/GenBank/DDBJ whole genome shotgun (WGS) entry which is preliminary data.</text>
</comment>
<keyword evidence="2 7" id="KW-0255">Endonuclease</keyword>
<dbReference type="PANTHER" id="PTHR31290:SF5">
    <property type="entry name" value="UV-DAMAGE ENDONUCLEASE"/>
    <property type="match status" value="1"/>
</dbReference>
<keyword evidence="8" id="KW-1185">Reference proteome</keyword>
<dbReference type="InterPro" id="IPR004601">
    <property type="entry name" value="UvdE"/>
</dbReference>
<dbReference type="Gene3D" id="3.20.20.150">
    <property type="entry name" value="Divalent-metal-dependent TIM barrel enzymes"/>
    <property type="match status" value="1"/>
</dbReference>
<dbReference type="EMBL" id="QQBB01000004">
    <property type="protein sequence ID" value="RDI59353.1"/>
    <property type="molecule type" value="Genomic_DNA"/>
</dbReference>
<evidence type="ECO:0000256" key="2">
    <source>
        <dbReference type="ARBA" id="ARBA00022759"/>
    </source>
</evidence>
<name>A0A370HL85_9HYPH</name>
<evidence type="ECO:0000313" key="7">
    <source>
        <dbReference type="EMBL" id="RDI59353.1"/>
    </source>
</evidence>
<dbReference type="GO" id="GO:0016787">
    <property type="term" value="F:hydrolase activity"/>
    <property type="evidence" value="ECO:0007669"/>
    <property type="project" value="UniProtKB-KW"/>
</dbReference>
<organism evidence="7 8">
    <name type="scientific">Microvirga subterranea</name>
    <dbReference type="NCBI Taxonomy" id="186651"/>
    <lineage>
        <taxon>Bacteria</taxon>
        <taxon>Pseudomonadati</taxon>
        <taxon>Pseudomonadota</taxon>
        <taxon>Alphaproteobacteria</taxon>
        <taxon>Hyphomicrobiales</taxon>
        <taxon>Methylobacteriaceae</taxon>
        <taxon>Microvirga</taxon>
    </lineage>
</organism>
<proteinExistence type="predicted"/>
<keyword evidence="5" id="KW-0378">Hydrolase</keyword>
<evidence type="ECO:0000256" key="4">
    <source>
        <dbReference type="ARBA" id="ARBA00022769"/>
    </source>
</evidence>
<keyword evidence="6" id="KW-0234">DNA repair</keyword>
<gene>
    <name evidence="7" type="ORF">DES45_104265</name>
</gene>
<dbReference type="Pfam" id="PF03851">
    <property type="entry name" value="UvdE"/>
    <property type="match status" value="1"/>
</dbReference>
<dbReference type="AlphaFoldDB" id="A0A370HL85"/>
<dbReference type="PANTHER" id="PTHR31290">
    <property type="entry name" value="UV-DAMAGE ENDONUCLEASE"/>
    <property type="match status" value="1"/>
</dbReference>
<dbReference type="GO" id="GO:0009411">
    <property type="term" value="P:response to UV"/>
    <property type="evidence" value="ECO:0007669"/>
    <property type="project" value="InterPro"/>
</dbReference>
<protein>
    <submittedName>
        <fullName evidence="7">UV-damage endonuclease</fullName>
    </submittedName>
</protein>
<evidence type="ECO:0000313" key="8">
    <source>
        <dbReference type="Proteomes" id="UP000254925"/>
    </source>
</evidence>
<evidence type="ECO:0000256" key="1">
    <source>
        <dbReference type="ARBA" id="ARBA00022722"/>
    </source>
</evidence>
<accession>A0A370HL85</accession>
<dbReference type="GO" id="GO:0006289">
    <property type="term" value="P:nucleotide-excision repair"/>
    <property type="evidence" value="ECO:0007669"/>
    <property type="project" value="InterPro"/>
</dbReference>
<reference evidence="7 8" key="1">
    <citation type="submission" date="2018-07" db="EMBL/GenBank/DDBJ databases">
        <title>Genomic Encyclopedia of Type Strains, Phase IV (KMG-IV): sequencing the most valuable type-strain genomes for metagenomic binning, comparative biology and taxonomic classification.</title>
        <authorList>
            <person name="Goeker M."/>
        </authorList>
    </citation>
    <scope>NUCLEOTIDE SEQUENCE [LARGE SCALE GENOMIC DNA]</scope>
    <source>
        <strain evidence="7 8">DSM 14364</strain>
    </source>
</reference>
<dbReference type="GO" id="GO:0004519">
    <property type="term" value="F:endonuclease activity"/>
    <property type="evidence" value="ECO:0007669"/>
    <property type="project" value="UniProtKB-KW"/>
</dbReference>
<evidence type="ECO:0000256" key="3">
    <source>
        <dbReference type="ARBA" id="ARBA00022763"/>
    </source>
</evidence>
<dbReference type="Proteomes" id="UP000254925">
    <property type="component" value="Unassembled WGS sequence"/>
</dbReference>
<dbReference type="SUPFAM" id="SSF51658">
    <property type="entry name" value="Xylose isomerase-like"/>
    <property type="match status" value="1"/>
</dbReference>
<dbReference type="InterPro" id="IPR036237">
    <property type="entry name" value="Xyl_isomerase-like_sf"/>
</dbReference>
<keyword evidence="4" id="KW-0228">DNA excision</keyword>